<feature type="domain" description="Putative Se/S carrier protein-like" evidence="1">
    <location>
        <begin position="33"/>
        <end position="98"/>
    </location>
</feature>
<dbReference type="InParanoid" id="F0S3X1"/>
<dbReference type="EMBL" id="CP002543">
    <property type="protein sequence ID" value="ADY73543.1"/>
    <property type="molecule type" value="Genomic_DNA"/>
</dbReference>
<name>F0S3X1_DESTD</name>
<evidence type="ECO:0000313" key="3">
    <source>
        <dbReference type="Proteomes" id="UP000007102"/>
    </source>
</evidence>
<proteinExistence type="predicted"/>
<organism evidence="2 3">
    <name type="scientific">Desulfurobacterium thermolithotrophum (strain DSM 11699 / BSA)</name>
    <dbReference type="NCBI Taxonomy" id="868864"/>
    <lineage>
        <taxon>Bacteria</taxon>
        <taxon>Pseudomonadati</taxon>
        <taxon>Aquificota</taxon>
        <taxon>Aquificia</taxon>
        <taxon>Desulfurobacteriales</taxon>
        <taxon>Desulfurobacteriaceae</taxon>
        <taxon>Desulfurobacterium</taxon>
    </lineage>
</organism>
<dbReference type="eggNOG" id="COG0425">
    <property type="taxonomic scope" value="Bacteria"/>
</dbReference>
<dbReference type="KEGG" id="dte:Dester_0903"/>
<evidence type="ECO:0000313" key="2">
    <source>
        <dbReference type="EMBL" id="ADY73543.1"/>
    </source>
</evidence>
<reference evidence="2 3" key="1">
    <citation type="journal article" date="2011" name="Stand. Genomic Sci.">
        <title>Complete genome sequence of the thermophilic sulfur-reducer Desulfurobacterium thermolithotrophum type strain (BSA(T)) from a deep-sea hydrothermal vent.</title>
        <authorList>
            <person name="Goker M."/>
            <person name="Daligault H."/>
            <person name="Mwirichia R."/>
            <person name="Lapidus A."/>
            <person name="Lucas S."/>
            <person name="Deshpande S."/>
            <person name="Pagani I."/>
            <person name="Tapia R."/>
            <person name="Cheng J.F."/>
            <person name="Goodwin L."/>
            <person name="Pitluck S."/>
            <person name="Liolios K."/>
            <person name="Ivanova N."/>
            <person name="Mavromatis K."/>
            <person name="Mikhailova N."/>
            <person name="Pati A."/>
            <person name="Chen A."/>
            <person name="Palaniappan K."/>
            <person name="Han C."/>
            <person name="Land M."/>
            <person name="Hauser L."/>
            <person name="Pan C."/>
            <person name="Brambilla E.M."/>
            <person name="Rohde M."/>
            <person name="Spring S."/>
            <person name="Sikorski J."/>
            <person name="Wirth R."/>
            <person name="Detter J.C."/>
            <person name="Woyke T."/>
            <person name="Bristow J."/>
            <person name="Eisen J.A."/>
            <person name="Markowitz V."/>
            <person name="Hugenholtz P."/>
            <person name="Kyrpides N.C."/>
            <person name="Klenk H.P."/>
        </authorList>
    </citation>
    <scope>NUCLEOTIDE SEQUENCE [LARGE SCALE GENOMIC DNA]</scope>
    <source>
        <strain evidence="3">DSM 11699 / BSA</strain>
    </source>
</reference>
<gene>
    <name evidence="2" type="ordered locus">Dester_0903</name>
</gene>
<evidence type="ECO:0000259" key="1">
    <source>
        <dbReference type="Pfam" id="PF11823"/>
    </source>
</evidence>
<dbReference type="InterPro" id="IPR021778">
    <property type="entry name" value="Se/S_carrier-like"/>
</dbReference>
<dbReference type="Pfam" id="PF11823">
    <property type="entry name" value="Se_S_carrier"/>
    <property type="match status" value="1"/>
</dbReference>
<dbReference type="AlphaFoldDB" id="F0S3X1"/>
<dbReference type="RefSeq" id="WP_013638496.1">
    <property type="nucleotide sequence ID" value="NC_015185.1"/>
</dbReference>
<accession>F0S3X1</accession>
<keyword evidence="3" id="KW-1185">Reference proteome</keyword>
<dbReference type="STRING" id="868864.Dester_0903"/>
<protein>
    <recommendedName>
        <fullName evidence="1">Putative Se/S carrier protein-like domain-containing protein</fullName>
    </recommendedName>
</protein>
<reference evidence="3" key="2">
    <citation type="submission" date="2011-02" db="EMBL/GenBank/DDBJ databases">
        <title>The complete genome of Desulfurobacterium thermolithotrophum DSM 11699.</title>
        <authorList>
            <consortium name="US DOE Joint Genome Institute (JGI-PGF)"/>
            <person name="Lucas S."/>
            <person name="Copeland A."/>
            <person name="Lapidus A."/>
            <person name="Bruce D."/>
            <person name="Goodwin L."/>
            <person name="Pitluck S."/>
            <person name="Kyrpides N."/>
            <person name="Mavromatis K."/>
            <person name="Pagani I."/>
            <person name="Ivanova N."/>
            <person name="Mikhailova N."/>
            <person name="Daligault H."/>
            <person name="Detter J.C."/>
            <person name="Tapia R."/>
            <person name="Han C."/>
            <person name="Land M."/>
            <person name="Hauser L."/>
            <person name="Markowitz V."/>
            <person name="Cheng J.-F."/>
            <person name="Hugenholtz P."/>
            <person name="Woyke T."/>
            <person name="Wu D."/>
            <person name="Spring S."/>
            <person name="Brambilla E."/>
            <person name="Klenk H.-P."/>
            <person name="Eisen J.A."/>
        </authorList>
    </citation>
    <scope>NUCLEOTIDE SEQUENCE [LARGE SCALE GENOMIC DNA]</scope>
    <source>
        <strain evidence="3">DSM 11699 / BSA</strain>
    </source>
</reference>
<dbReference type="Proteomes" id="UP000007102">
    <property type="component" value="Chromosome"/>
</dbReference>
<dbReference type="OrthoDB" id="14621at2"/>
<dbReference type="HOGENOM" id="CLU_2179628_0_0_0"/>
<sequence>MAENKKLSFIATGIRLHMKECFLRFSGLFKRYDYCIAFYSIPEGLKAEKYLKGFKAVSIPLPNEIYKGWGVGILVKEEDKDRLLEHLKENGVSISGLFKRVGTRFEEVR</sequence>